<evidence type="ECO:0000313" key="1">
    <source>
        <dbReference type="EMBL" id="RRJ62287.1"/>
    </source>
</evidence>
<reference evidence="1 2" key="1">
    <citation type="submission" date="2018-11" db="EMBL/GenBank/DDBJ databases">
        <title>Genome sequencing of Paenibacillus sp. KCOM 3021 (= ChDC PVNT-B20).</title>
        <authorList>
            <person name="Kook J.-K."/>
            <person name="Park S.-N."/>
            <person name="Lim Y.K."/>
        </authorList>
    </citation>
    <scope>NUCLEOTIDE SEQUENCE [LARGE SCALE GENOMIC DNA]</scope>
    <source>
        <strain evidence="1 2">KCOM 3021</strain>
    </source>
</reference>
<organism evidence="1 2">
    <name type="scientific">Paenibacillus oralis</name>
    <dbReference type="NCBI Taxonomy" id="2490856"/>
    <lineage>
        <taxon>Bacteria</taxon>
        <taxon>Bacillati</taxon>
        <taxon>Bacillota</taxon>
        <taxon>Bacilli</taxon>
        <taxon>Bacillales</taxon>
        <taxon>Paenibacillaceae</taxon>
        <taxon>Paenibacillus</taxon>
    </lineage>
</organism>
<dbReference type="RefSeq" id="WP_128630178.1">
    <property type="nucleotide sequence ID" value="NZ_RRCN01000001.1"/>
</dbReference>
<gene>
    <name evidence="1" type="ORF">EHV15_04485</name>
</gene>
<sequence>MDITKQLDIQFSMAEKGRRLWLGLVEDNQLDLQDYVVLFPSDQPNINYYGLLYLNQFINNKRANKTVIVTSDGTVQKAYDYFTDKVTHCYLFNNDDIDSLLNFYRLYMFTNKLIIVSLDNFSGRTLGNLLNIRGITLEEIISLGIYQLREFKQEQPISFLGSNQALKDFFNLS</sequence>
<proteinExistence type="predicted"/>
<dbReference type="EMBL" id="RRCN01000001">
    <property type="protein sequence ID" value="RRJ62287.1"/>
    <property type="molecule type" value="Genomic_DNA"/>
</dbReference>
<protein>
    <submittedName>
        <fullName evidence="1">Uncharacterized protein</fullName>
    </submittedName>
</protein>
<evidence type="ECO:0000313" key="2">
    <source>
        <dbReference type="Proteomes" id="UP000267017"/>
    </source>
</evidence>
<keyword evidence="2" id="KW-1185">Reference proteome</keyword>
<comment type="caution">
    <text evidence="1">The sequence shown here is derived from an EMBL/GenBank/DDBJ whole genome shotgun (WGS) entry which is preliminary data.</text>
</comment>
<name>A0A3P3TVW9_9BACL</name>
<dbReference type="Proteomes" id="UP000267017">
    <property type="component" value="Unassembled WGS sequence"/>
</dbReference>
<dbReference type="OrthoDB" id="2990672at2"/>
<accession>A0A3P3TVW9</accession>
<dbReference type="AlphaFoldDB" id="A0A3P3TVW9"/>